<dbReference type="STRING" id="1229780.BN381_140018"/>
<evidence type="ECO:0000313" key="8">
    <source>
        <dbReference type="Proteomes" id="UP000018291"/>
    </source>
</evidence>
<comment type="similarity">
    <text evidence="2 5">Belongs to the Nudix hydrolase family.</text>
</comment>
<keyword evidence="4" id="KW-0460">Magnesium</keyword>
<name>R4YXD7_9ACTN</name>
<organism evidence="7 8">
    <name type="scientific">Candidatus Neomicrothrix parvicella RN1</name>
    <dbReference type="NCBI Taxonomy" id="1229780"/>
    <lineage>
        <taxon>Bacteria</taxon>
        <taxon>Bacillati</taxon>
        <taxon>Actinomycetota</taxon>
        <taxon>Acidimicrobiia</taxon>
        <taxon>Acidimicrobiales</taxon>
        <taxon>Microthrixaceae</taxon>
        <taxon>Candidatus Neomicrothrix</taxon>
    </lineage>
</organism>
<dbReference type="HOGENOM" id="CLU_100874_3_0_11"/>
<comment type="cofactor">
    <cofactor evidence="1">
        <name>Mg(2+)</name>
        <dbReference type="ChEBI" id="CHEBI:18420"/>
    </cofactor>
</comment>
<gene>
    <name evidence="7" type="ORF">BN381_140018</name>
</gene>
<dbReference type="EMBL" id="CANL01000006">
    <property type="protein sequence ID" value="CCM62853.1"/>
    <property type="molecule type" value="Genomic_DNA"/>
</dbReference>
<dbReference type="Proteomes" id="UP000018291">
    <property type="component" value="Unassembled WGS sequence"/>
</dbReference>
<evidence type="ECO:0000256" key="2">
    <source>
        <dbReference type="ARBA" id="ARBA00005582"/>
    </source>
</evidence>
<evidence type="ECO:0000313" key="7">
    <source>
        <dbReference type="EMBL" id="CCM62853.1"/>
    </source>
</evidence>
<dbReference type="PROSITE" id="PS00893">
    <property type="entry name" value="NUDIX_BOX"/>
    <property type="match status" value="1"/>
</dbReference>
<reference evidence="7 8" key="1">
    <citation type="journal article" date="2013" name="ISME J.">
        <title>Metabolic model for the filamentous 'Candidatus Microthrix parvicella' based on genomic and metagenomic analyses.</title>
        <authorList>
            <person name="Jon McIlroy S."/>
            <person name="Kristiansen R."/>
            <person name="Albertsen M."/>
            <person name="Michael Karst S."/>
            <person name="Rossetti S."/>
            <person name="Lund Nielsen J."/>
            <person name="Tandoi V."/>
            <person name="James Seviour R."/>
            <person name="Nielsen P.H."/>
        </authorList>
    </citation>
    <scope>NUCLEOTIDE SEQUENCE [LARGE SCALE GENOMIC DNA]</scope>
    <source>
        <strain evidence="7 8">RN1</strain>
    </source>
</reference>
<dbReference type="CDD" id="cd04685">
    <property type="entry name" value="NUDIX_Hydrolase"/>
    <property type="match status" value="1"/>
</dbReference>
<dbReference type="InterPro" id="IPR000086">
    <property type="entry name" value="NUDIX_hydrolase_dom"/>
</dbReference>
<dbReference type="InterPro" id="IPR020084">
    <property type="entry name" value="NUDIX_hydrolase_CS"/>
</dbReference>
<dbReference type="Pfam" id="PF00293">
    <property type="entry name" value="NUDIX"/>
    <property type="match status" value="1"/>
</dbReference>
<dbReference type="InterPro" id="IPR020476">
    <property type="entry name" value="Nudix_hydrolase"/>
</dbReference>
<evidence type="ECO:0000256" key="1">
    <source>
        <dbReference type="ARBA" id="ARBA00001946"/>
    </source>
</evidence>
<dbReference type="RefSeq" id="WP_012224667.1">
    <property type="nucleotide sequence ID" value="NZ_HG422565.1"/>
</dbReference>
<dbReference type="AlphaFoldDB" id="R4YXD7"/>
<accession>R4YXD7</accession>
<feature type="domain" description="Nudix hydrolase" evidence="6">
    <location>
        <begin position="23"/>
        <end position="166"/>
    </location>
</feature>
<dbReference type="PRINTS" id="PR00502">
    <property type="entry name" value="NUDIXFAMILY"/>
</dbReference>
<evidence type="ECO:0000256" key="4">
    <source>
        <dbReference type="ARBA" id="ARBA00022842"/>
    </source>
</evidence>
<dbReference type="Gene3D" id="3.90.79.10">
    <property type="entry name" value="Nucleoside Triphosphate Pyrophosphohydrolase"/>
    <property type="match status" value="1"/>
</dbReference>
<dbReference type="PANTHER" id="PTHR43046:SF12">
    <property type="entry name" value="GDP-MANNOSE MANNOSYL HYDROLASE"/>
    <property type="match status" value="1"/>
</dbReference>
<dbReference type="eggNOG" id="COG0494">
    <property type="taxonomic scope" value="Bacteria"/>
</dbReference>
<comment type="caution">
    <text evidence="7">The sequence shown here is derived from an EMBL/GenBank/DDBJ whole genome shotgun (WGS) entry which is preliminary data.</text>
</comment>
<dbReference type="GO" id="GO:0016787">
    <property type="term" value="F:hydrolase activity"/>
    <property type="evidence" value="ECO:0007669"/>
    <property type="project" value="UniProtKB-KW"/>
</dbReference>
<dbReference type="SUPFAM" id="SSF55811">
    <property type="entry name" value="Nudix"/>
    <property type="match status" value="1"/>
</dbReference>
<evidence type="ECO:0000256" key="3">
    <source>
        <dbReference type="ARBA" id="ARBA00022801"/>
    </source>
</evidence>
<evidence type="ECO:0000259" key="6">
    <source>
        <dbReference type="PROSITE" id="PS51462"/>
    </source>
</evidence>
<keyword evidence="8" id="KW-1185">Reference proteome</keyword>
<evidence type="ECO:0000256" key="5">
    <source>
        <dbReference type="RuleBase" id="RU003476"/>
    </source>
</evidence>
<dbReference type="PROSITE" id="PS51462">
    <property type="entry name" value="NUDIX"/>
    <property type="match status" value="1"/>
</dbReference>
<dbReference type="InterPro" id="IPR015797">
    <property type="entry name" value="NUDIX_hydrolase-like_dom_sf"/>
</dbReference>
<sequence>MRTPTAAMVDAGPVDLATMRPTLRRQAARVVAIDERGRVLLIKAHDPARPDAGSWWELPGGGIERGESSEHACLRELHEEGGVASALMGPVIWTQHVTFDFAGWHFDQDEVIHLAEVPAGGETLGEQRLEAFEAMAFEDRRWWSCDELLAEQVATLPPRLGELLGPVVAGDVPDHPVDIG</sequence>
<protein>
    <recommendedName>
        <fullName evidence="6">Nudix hydrolase domain-containing protein</fullName>
    </recommendedName>
</protein>
<proteinExistence type="inferred from homology"/>
<keyword evidence="3 5" id="KW-0378">Hydrolase</keyword>
<dbReference type="PANTHER" id="PTHR43046">
    <property type="entry name" value="GDP-MANNOSE MANNOSYL HYDROLASE"/>
    <property type="match status" value="1"/>
</dbReference>